<protein>
    <recommendedName>
        <fullName evidence="5">Tudor domain-containing protein</fullName>
    </recommendedName>
</protein>
<dbReference type="PROSITE" id="PS50304">
    <property type="entry name" value="TUDOR"/>
    <property type="match status" value="1"/>
</dbReference>
<accession>A0AAF0JBM1</accession>
<name>A0AAF0JBM1_9BASI</name>
<comment type="subcellular location">
    <subcellularLocation>
        <location evidence="1">Nucleus</location>
    </subcellularLocation>
</comment>
<dbReference type="PANTHER" id="PTHR46297">
    <property type="entry name" value="ZINC FINGER CCCH-TYPE WITH G PATCH DOMAIN-CONTAINING PROTEIN"/>
    <property type="match status" value="1"/>
</dbReference>
<feature type="region of interest" description="Disordered" evidence="4">
    <location>
        <begin position="121"/>
        <end position="232"/>
    </location>
</feature>
<evidence type="ECO:0000313" key="7">
    <source>
        <dbReference type="Proteomes" id="UP001217754"/>
    </source>
</evidence>
<gene>
    <name evidence="6" type="ORF">MJAP1_003125</name>
</gene>
<proteinExistence type="predicted"/>
<dbReference type="SUPFAM" id="SSF63748">
    <property type="entry name" value="Tudor/PWWP/MBT"/>
    <property type="match status" value="1"/>
</dbReference>
<keyword evidence="2" id="KW-0539">Nucleus</keyword>
<dbReference type="Gene3D" id="2.30.30.140">
    <property type="match status" value="1"/>
</dbReference>
<dbReference type="EMBL" id="CP119962">
    <property type="protein sequence ID" value="WFD40139.1"/>
    <property type="molecule type" value="Genomic_DNA"/>
</dbReference>
<sequence>MDASELRTYEFQLSQVDAALQAEPENEELQSLRAELANLIELTKSATAQAEAPMPSAPAPESTQTFRTGDEVMARHQADGKWYPARIASVAGTAESAVYSIIYTKTRTTEMLHAPDLRIRKVDPNAPQPSHAKTVKAQAQRMMTNDERARERERKKAKKEKKMRREAEKDKVHDDKKMAWQKFAAKGVNKGYPMGGRKTDDTTMVGVSGGSRMTPNPQRTRHVFGPGANGEE</sequence>
<keyword evidence="7" id="KW-1185">Reference proteome</keyword>
<dbReference type="InterPro" id="IPR002999">
    <property type="entry name" value="Tudor"/>
</dbReference>
<dbReference type="Proteomes" id="UP001217754">
    <property type="component" value="Chromosome 5"/>
</dbReference>
<keyword evidence="3" id="KW-0175">Coiled coil</keyword>
<evidence type="ECO:0000256" key="4">
    <source>
        <dbReference type="SAM" id="MobiDB-lite"/>
    </source>
</evidence>
<feature type="domain" description="Tudor" evidence="5">
    <location>
        <begin position="65"/>
        <end position="127"/>
    </location>
</feature>
<feature type="compositionally biased region" description="Basic and acidic residues" evidence="4">
    <location>
        <begin position="144"/>
        <end position="154"/>
    </location>
</feature>
<dbReference type="GeneID" id="85226776"/>
<dbReference type="AlphaFoldDB" id="A0AAF0JBM1"/>
<dbReference type="GO" id="GO:0005634">
    <property type="term" value="C:nucleus"/>
    <property type="evidence" value="ECO:0007669"/>
    <property type="project" value="UniProtKB-SubCell"/>
</dbReference>
<evidence type="ECO:0000256" key="3">
    <source>
        <dbReference type="SAM" id="Coils"/>
    </source>
</evidence>
<evidence type="ECO:0000256" key="1">
    <source>
        <dbReference type="ARBA" id="ARBA00004123"/>
    </source>
</evidence>
<organism evidence="6 7">
    <name type="scientific">Malassezia japonica</name>
    <dbReference type="NCBI Taxonomy" id="223818"/>
    <lineage>
        <taxon>Eukaryota</taxon>
        <taxon>Fungi</taxon>
        <taxon>Dikarya</taxon>
        <taxon>Basidiomycota</taxon>
        <taxon>Ustilaginomycotina</taxon>
        <taxon>Malasseziomycetes</taxon>
        <taxon>Malasseziales</taxon>
        <taxon>Malasseziaceae</taxon>
        <taxon>Malassezia</taxon>
    </lineage>
</organism>
<evidence type="ECO:0000259" key="5">
    <source>
        <dbReference type="PROSITE" id="PS50304"/>
    </source>
</evidence>
<dbReference type="RefSeq" id="XP_060123036.1">
    <property type="nucleotide sequence ID" value="XM_060267053.1"/>
</dbReference>
<evidence type="ECO:0000313" key="6">
    <source>
        <dbReference type="EMBL" id="WFD40139.1"/>
    </source>
</evidence>
<feature type="compositionally biased region" description="Basic and acidic residues" evidence="4">
    <location>
        <begin position="163"/>
        <end position="178"/>
    </location>
</feature>
<evidence type="ECO:0000256" key="2">
    <source>
        <dbReference type="ARBA" id="ARBA00023242"/>
    </source>
</evidence>
<reference evidence="6" key="1">
    <citation type="submission" date="2023-03" db="EMBL/GenBank/DDBJ databases">
        <title>Mating type loci evolution in Malassezia.</title>
        <authorList>
            <person name="Coelho M.A."/>
        </authorList>
    </citation>
    <scope>NUCLEOTIDE SEQUENCE</scope>
    <source>
        <strain evidence="6">CBS 9431</strain>
    </source>
</reference>
<feature type="coiled-coil region" evidence="3">
    <location>
        <begin position="22"/>
        <end position="49"/>
    </location>
</feature>